<gene>
    <name evidence="1" type="ORF">PSYICH_LOCUS7085</name>
</gene>
<sequence length="199" mass="22877">MHSAIRSIDHLGEIINNIGIKTKDLRLYRTKCSSILKNVCASAILSDLIEDVGDSLYSLIIDESTDISVHKYMALDILVSGKMLCALNIWLNVYAIPSICASKATEQLPTSLDFLIRETYNWFAHSPLRRLNYETIYTLINVILRVRLYFHSKGCCKGFKPTKILMILFTSQMYLNIMNDNMTDNERELNDEVWEEVQT</sequence>
<reference evidence="1" key="1">
    <citation type="submission" date="2022-01" db="EMBL/GenBank/DDBJ databases">
        <authorList>
            <person name="King R."/>
        </authorList>
    </citation>
    <scope>NUCLEOTIDE SEQUENCE</scope>
</reference>
<name>A0A9P0CSU9_9CUCU</name>
<organism evidence="1 2">
    <name type="scientific">Psylliodes chrysocephalus</name>
    <dbReference type="NCBI Taxonomy" id="3402493"/>
    <lineage>
        <taxon>Eukaryota</taxon>
        <taxon>Metazoa</taxon>
        <taxon>Ecdysozoa</taxon>
        <taxon>Arthropoda</taxon>
        <taxon>Hexapoda</taxon>
        <taxon>Insecta</taxon>
        <taxon>Pterygota</taxon>
        <taxon>Neoptera</taxon>
        <taxon>Endopterygota</taxon>
        <taxon>Coleoptera</taxon>
        <taxon>Polyphaga</taxon>
        <taxon>Cucujiformia</taxon>
        <taxon>Chrysomeloidea</taxon>
        <taxon>Chrysomelidae</taxon>
        <taxon>Galerucinae</taxon>
        <taxon>Alticini</taxon>
        <taxon>Psylliodes</taxon>
    </lineage>
</organism>
<evidence type="ECO:0008006" key="3">
    <source>
        <dbReference type="Google" id="ProtNLM"/>
    </source>
</evidence>
<evidence type="ECO:0000313" key="1">
    <source>
        <dbReference type="EMBL" id="CAH1105908.1"/>
    </source>
</evidence>
<evidence type="ECO:0000313" key="2">
    <source>
        <dbReference type="Proteomes" id="UP001153636"/>
    </source>
</evidence>
<keyword evidence="2" id="KW-1185">Reference proteome</keyword>
<dbReference type="OrthoDB" id="6756381at2759"/>
<accession>A0A9P0CSU9</accession>
<protein>
    <recommendedName>
        <fullName evidence="3">DUF4371 domain-containing protein</fullName>
    </recommendedName>
</protein>
<dbReference type="EMBL" id="OV651814">
    <property type="protein sequence ID" value="CAH1105908.1"/>
    <property type="molecule type" value="Genomic_DNA"/>
</dbReference>
<dbReference type="Proteomes" id="UP001153636">
    <property type="component" value="Chromosome 2"/>
</dbReference>
<proteinExistence type="predicted"/>
<dbReference type="AlphaFoldDB" id="A0A9P0CSU9"/>